<evidence type="ECO:0000256" key="2">
    <source>
        <dbReference type="PIRSR" id="PIRSR631098-51"/>
    </source>
</evidence>
<feature type="chain" id="PRO_5003618605" evidence="3">
    <location>
        <begin position="23"/>
        <end position="102"/>
    </location>
</feature>
<reference evidence="4" key="2">
    <citation type="submission" date="2011-11" db="EMBL/GenBank/DDBJ databases">
        <authorList>
            <person name="Li S."/>
            <person name="Li F."/>
            <person name="Wang B."/>
            <person name="Xie Y."/>
            <person name="Wen R."/>
            <person name="Xiang J."/>
        </authorList>
    </citation>
    <scope>NUCLEOTIDE SEQUENCE</scope>
    <source>
        <tissue evidence="4">Spermatophore sac</tissue>
    </source>
</reference>
<accession>H9BFB3</accession>
<organism evidence="4">
    <name type="scientific">Penaeus chinensis</name>
    <name type="common">Fleshy prawn</name>
    <name type="synonym">Fenneropenaeus chinensis</name>
    <dbReference type="NCBI Taxonomy" id="139456"/>
    <lineage>
        <taxon>Eukaryota</taxon>
        <taxon>Metazoa</taxon>
        <taxon>Ecdysozoa</taxon>
        <taxon>Arthropoda</taxon>
        <taxon>Crustacea</taxon>
        <taxon>Multicrustacea</taxon>
        <taxon>Malacostraca</taxon>
        <taxon>Eumalacostraca</taxon>
        <taxon>Eucarida</taxon>
        <taxon>Decapoda</taxon>
        <taxon>Dendrobranchiata</taxon>
        <taxon>Penaeoidea</taxon>
        <taxon>Penaeidae</taxon>
        <taxon>Penaeus</taxon>
    </lineage>
</organism>
<comment type="similarity">
    <text evidence="1">Belongs to the arthropod CHH/MIH/GIH/VIH hormone family.</text>
</comment>
<evidence type="ECO:0000313" key="4">
    <source>
        <dbReference type="EMBL" id="AFD32403.1"/>
    </source>
</evidence>
<dbReference type="InterPro" id="IPR031098">
    <property type="entry name" value="Crust_neurohorm"/>
</dbReference>
<name>H9BFB3_PENCE</name>
<gene>
    <name evidence="4" type="primary">CHH2</name>
</gene>
<feature type="disulfide bond" evidence="2">
    <location>
        <begin position="53"/>
        <end position="79"/>
    </location>
</feature>
<dbReference type="AlphaFoldDB" id="H9BFB3"/>
<keyword evidence="2" id="KW-1015">Disulfide bond</keyword>
<dbReference type="EMBL" id="JQ012759">
    <property type="protein sequence ID" value="AFD32403.1"/>
    <property type="molecule type" value="mRNA"/>
</dbReference>
<sequence>MIALRMMVLAVVGALLMTQAHALLAERDVYPSECQGSFSVPALKAVNDLCLQCENETRDRTTLGKCKANCFNNSIFAGCLDLLQLPESEKATYIKHVRLLGK</sequence>
<feature type="signal peptide" evidence="3">
    <location>
        <begin position="1"/>
        <end position="22"/>
    </location>
</feature>
<keyword evidence="3" id="KW-0732">Signal</keyword>
<dbReference type="InterPro" id="IPR035957">
    <property type="entry name" value="Crust_neurohorm_sf"/>
</dbReference>
<protein>
    <submittedName>
        <fullName evidence="4">Hyperglycemic hormone 2-like protein</fullName>
    </submittedName>
</protein>
<dbReference type="OrthoDB" id="6385866at2759"/>
<dbReference type="SUPFAM" id="SSF81778">
    <property type="entry name" value="Crustacean CHH/MIH/GIH neurohormone"/>
    <property type="match status" value="1"/>
</dbReference>
<feature type="disulfide bond" evidence="2">
    <location>
        <begin position="34"/>
        <end position="70"/>
    </location>
</feature>
<feature type="disulfide bond" evidence="2">
    <location>
        <begin position="50"/>
        <end position="66"/>
    </location>
</feature>
<dbReference type="Pfam" id="PF01147">
    <property type="entry name" value="Crust_neurohorm"/>
    <property type="match status" value="1"/>
</dbReference>
<dbReference type="Gene3D" id="1.10.2010.10">
    <property type="entry name" value="Crustacean CHH/MIH/GIH neurohormone"/>
    <property type="match status" value="1"/>
</dbReference>
<evidence type="ECO:0000256" key="1">
    <source>
        <dbReference type="ARBA" id="ARBA00005447"/>
    </source>
</evidence>
<evidence type="ECO:0000256" key="3">
    <source>
        <dbReference type="SAM" id="SignalP"/>
    </source>
</evidence>
<reference evidence="4" key="1">
    <citation type="journal article" date="2010" name="Gen. Comp. Endocrinol.">
        <title>Cloning and expression profiles of two isoforms of a CHH-like gene specifically expressed in male Chinese shrimp, Fenneropenaeus chinensis.</title>
        <authorList>
            <person name="Li S."/>
            <person name="Li F."/>
            <person name="Wang B."/>
            <person name="Xie Y."/>
            <person name="Wen R."/>
            <person name="Xiang J."/>
        </authorList>
    </citation>
    <scope>NUCLEOTIDE SEQUENCE</scope>
    <source>
        <tissue evidence="4">Spermatophore sac</tissue>
    </source>
</reference>
<proteinExistence type="evidence at transcript level"/>